<feature type="transmembrane region" description="Helical" evidence="1">
    <location>
        <begin position="40"/>
        <end position="60"/>
    </location>
</feature>
<reference evidence="2 3" key="1">
    <citation type="journal article" date="2018" name="Front. Microbiol.">
        <title>Novel Insights Into Bacterial Dimethylsulfoniopropionate Catabolism in the East China Sea.</title>
        <authorList>
            <person name="Liu J."/>
            <person name="Liu J."/>
            <person name="Zhang S.H."/>
            <person name="Liang J."/>
            <person name="Lin H."/>
            <person name="Song D."/>
            <person name="Yang G.P."/>
            <person name="Todd J.D."/>
            <person name="Zhang X.H."/>
        </authorList>
    </citation>
    <scope>NUCLEOTIDE SEQUENCE [LARGE SCALE GENOMIC DNA]</scope>
    <source>
        <strain evidence="2 3">ZYFD042</strain>
    </source>
</reference>
<dbReference type="EMBL" id="RBZY01000062">
    <property type="protein sequence ID" value="RWR16209.1"/>
    <property type="molecule type" value="Genomic_DNA"/>
</dbReference>
<keyword evidence="1" id="KW-1133">Transmembrane helix</keyword>
<dbReference type="RefSeq" id="WP_128218724.1">
    <property type="nucleotide sequence ID" value="NZ_RBZY01000062.1"/>
</dbReference>
<gene>
    <name evidence="2" type="ORF">D8Y23_14075</name>
</gene>
<keyword evidence="1" id="KW-0472">Membrane</keyword>
<evidence type="ECO:0000256" key="1">
    <source>
        <dbReference type="SAM" id="Phobius"/>
    </source>
</evidence>
<comment type="caution">
    <text evidence="2">The sequence shown here is derived from an EMBL/GenBank/DDBJ whole genome shotgun (WGS) entry which is preliminary data.</text>
</comment>
<feature type="transmembrane region" description="Helical" evidence="1">
    <location>
        <begin position="6"/>
        <end position="28"/>
    </location>
</feature>
<protein>
    <submittedName>
        <fullName evidence="2">Uncharacterized protein</fullName>
    </submittedName>
</protein>
<evidence type="ECO:0000313" key="2">
    <source>
        <dbReference type="EMBL" id="RWR16209.1"/>
    </source>
</evidence>
<accession>A0A443J727</accession>
<feature type="transmembrane region" description="Helical" evidence="1">
    <location>
        <begin position="99"/>
        <end position="121"/>
    </location>
</feature>
<feature type="transmembrane region" description="Helical" evidence="1">
    <location>
        <begin position="66"/>
        <end position="87"/>
    </location>
</feature>
<dbReference type="Proteomes" id="UP000285970">
    <property type="component" value="Unassembled WGS sequence"/>
</dbReference>
<proteinExistence type="predicted"/>
<keyword evidence="1" id="KW-0812">Transmembrane</keyword>
<sequence>MWSAFAAATGGAAAGLTGLTFIVVAFRFDTIALSPEYRNRAGQALTLFLTVVTAAALVTVPQWPRALGAELIVLSAVNAALLLRLDAAARSGQTARTRPALAVALTSFVAGIAASGVLLICGLDLGYYFYAASTILGLTWGVYGAWVFLTQTALPAAG</sequence>
<dbReference type="AlphaFoldDB" id="A0A443J727"/>
<evidence type="ECO:0000313" key="3">
    <source>
        <dbReference type="Proteomes" id="UP000285970"/>
    </source>
</evidence>
<dbReference type="OrthoDB" id="4329175at2"/>
<feature type="transmembrane region" description="Helical" evidence="1">
    <location>
        <begin position="127"/>
        <end position="149"/>
    </location>
</feature>
<name>A0A443J727_9MICO</name>
<organism evidence="2 3">
    <name type="scientific">Microbacterium enclense</name>
    <dbReference type="NCBI Taxonomy" id="993073"/>
    <lineage>
        <taxon>Bacteria</taxon>
        <taxon>Bacillati</taxon>
        <taxon>Actinomycetota</taxon>
        <taxon>Actinomycetes</taxon>
        <taxon>Micrococcales</taxon>
        <taxon>Microbacteriaceae</taxon>
        <taxon>Microbacterium</taxon>
    </lineage>
</organism>